<dbReference type="AlphaFoldDB" id="A0A1T1H930"/>
<dbReference type="SUPFAM" id="SSF81301">
    <property type="entry name" value="Nucleotidyltransferase"/>
    <property type="match status" value="1"/>
</dbReference>
<dbReference type="GO" id="GO:1990817">
    <property type="term" value="F:poly(A) RNA polymerase activity"/>
    <property type="evidence" value="ECO:0007669"/>
    <property type="project" value="UniProtKB-UniRule"/>
</dbReference>
<evidence type="ECO:0000259" key="10">
    <source>
        <dbReference type="Pfam" id="PF01743"/>
    </source>
</evidence>
<keyword evidence="14" id="KW-1185">Reference proteome</keyword>
<dbReference type="RefSeq" id="WP_078320588.1">
    <property type="nucleotide sequence ID" value="NZ_FXTS01000009.1"/>
</dbReference>
<name>A0A1T1H930_OCELI</name>
<dbReference type="InterPro" id="IPR025866">
    <property type="entry name" value="PolyA_pol_arg_C_dom"/>
</dbReference>
<dbReference type="GO" id="GO:0006397">
    <property type="term" value="P:mRNA processing"/>
    <property type="evidence" value="ECO:0007669"/>
    <property type="project" value="UniProtKB-KW"/>
</dbReference>
<feature type="active site" evidence="7">
    <location>
        <position position="84"/>
    </location>
</feature>
<dbReference type="FunFam" id="3.30.460.10:FF:000035">
    <property type="entry name" value="Poly(A) polymerase I"/>
    <property type="match status" value="1"/>
</dbReference>
<dbReference type="NCBIfam" id="TIGR01942">
    <property type="entry name" value="pcnB"/>
    <property type="match status" value="1"/>
</dbReference>
<feature type="domain" description="tRNA nucleotidyltransferase/poly(A) polymerase RNA and SrmB- binding" evidence="12">
    <location>
        <begin position="223"/>
        <end position="285"/>
    </location>
</feature>
<feature type="active site" evidence="7">
    <location>
        <position position="86"/>
    </location>
</feature>
<dbReference type="InterPro" id="IPR002646">
    <property type="entry name" value="PolA_pol_head_dom"/>
</dbReference>
<keyword evidence="1 7" id="KW-0507">mRNA processing</keyword>
<keyword evidence="2 7" id="KW-0808">Transferase</keyword>
<feature type="domain" description="Polymerase A arginine-rich C-terminal" evidence="11">
    <location>
        <begin position="337"/>
        <end position="455"/>
    </location>
</feature>
<keyword evidence="6 7" id="KW-0804">Transcription</keyword>
<dbReference type="STRING" id="966.BTA35_0214790"/>
<dbReference type="EC" id="2.7.7.19" evidence="7"/>
<comment type="similarity">
    <text evidence="7 8">Belongs to the tRNA nucleotidyltransferase/poly(A) polymerase family.</text>
</comment>
<keyword evidence="4 7" id="KW-0067">ATP-binding</keyword>
<evidence type="ECO:0000313" key="14">
    <source>
        <dbReference type="Proteomes" id="UP000190064"/>
    </source>
</evidence>
<dbReference type="InterPro" id="IPR043519">
    <property type="entry name" value="NT_sf"/>
</dbReference>
<feature type="region of interest" description="Disordered" evidence="9">
    <location>
        <begin position="431"/>
        <end position="472"/>
    </location>
</feature>
<keyword evidence="3 7" id="KW-0547">Nucleotide-binding</keyword>
<feature type="compositionally biased region" description="Basic residues" evidence="9">
    <location>
        <begin position="447"/>
        <end position="456"/>
    </location>
</feature>
<evidence type="ECO:0000259" key="12">
    <source>
        <dbReference type="Pfam" id="PF12627"/>
    </source>
</evidence>
<dbReference type="PANTHER" id="PTHR43051:SF1">
    <property type="entry name" value="POLYNUCLEOTIDE ADENYLYLTRANSFERASE FAMILY PROTEIN"/>
    <property type="match status" value="1"/>
</dbReference>
<evidence type="ECO:0000256" key="4">
    <source>
        <dbReference type="ARBA" id="ARBA00022840"/>
    </source>
</evidence>
<dbReference type="Gene3D" id="3.30.460.10">
    <property type="entry name" value="Beta Polymerase, domain 2"/>
    <property type="match status" value="1"/>
</dbReference>
<dbReference type="GO" id="GO:0003723">
    <property type="term" value="F:RNA binding"/>
    <property type="evidence" value="ECO:0007669"/>
    <property type="project" value="UniProtKB-UniRule"/>
</dbReference>
<dbReference type="Gene3D" id="1.10.3090.10">
    <property type="entry name" value="cca-adding enzyme, domain 2"/>
    <property type="match status" value="1"/>
</dbReference>
<feature type="compositionally biased region" description="Basic and acidic residues" evidence="9">
    <location>
        <begin position="457"/>
        <end position="472"/>
    </location>
</feature>
<evidence type="ECO:0000256" key="6">
    <source>
        <dbReference type="ARBA" id="ARBA00023163"/>
    </source>
</evidence>
<evidence type="ECO:0000256" key="2">
    <source>
        <dbReference type="ARBA" id="ARBA00022679"/>
    </source>
</evidence>
<sequence>MLKGIPSFLKRPGDSIRQLLKSERPQQSEKHELRIVSRDEHPISRSGISESALKVLYRLKKANYDAFLVGGCVRDALLGLHPKDFDVATNATPEQVDRLFHNARIIGRRFRIVHVRYGREIIEVTTFRAPHDTSTAKSHASQTDQGLLVRDNVFGSIEEDALRRDFTINALYYNIRDFSIHDYAGGINDIEQRLIRMIGDPETRYREDPVRMLRAIRFAAKLDFNIEPKTEAPIQASATLLRQIPAARLFEEVLKLFLSGQAVETFRLLREYNLFEQLFPYTEDALQETPDKESFIIKALHNTDKRIQQNKPVTPAFLFAALLWPVAQRAFGDLIRSGMPPVPAMQQAGQQTTTAQVDFTSIPKRFSQPMREIWEFQLRLERRQGKRAYQTAEHPRFRAAYDFLVLRSETGENVHELAQWWTDFQESDSHSRRNLVQHNELNDKPAPKKRRRRRRSNSKDSHPKSGNRNHPE</sequence>
<dbReference type="SUPFAM" id="SSF81891">
    <property type="entry name" value="Poly A polymerase C-terminal region-like"/>
    <property type="match status" value="1"/>
</dbReference>
<dbReference type="PANTHER" id="PTHR43051">
    <property type="entry name" value="POLYNUCLEOTIDE ADENYLYLTRANSFERASE FAMILY PROTEIN"/>
    <property type="match status" value="1"/>
</dbReference>
<reference evidence="13" key="1">
    <citation type="submission" date="2017-02" db="EMBL/GenBank/DDBJ databases">
        <title>Draft Genome Sequence of the Salt Water Bacterium Oceanospirillum linum ATCC 11336.</title>
        <authorList>
            <person name="Trachtenberg A.M."/>
            <person name="Carney J.G."/>
            <person name="Linnane J.D."/>
            <person name="Rheaume B.A."/>
            <person name="Pitts N.L."/>
            <person name="Mykles D.L."/>
            <person name="Maclea K.S."/>
        </authorList>
    </citation>
    <scope>NUCLEOTIDE SEQUENCE [LARGE SCALE GENOMIC DNA]</scope>
    <source>
        <strain evidence="13">ATCC 11336</strain>
    </source>
</reference>
<dbReference type="Pfam" id="PF01743">
    <property type="entry name" value="PolyA_pol"/>
    <property type="match status" value="1"/>
</dbReference>
<dbReference type="GO" id="GO:0043633">
    <property type="term" value="P:polyadenylation-dependent RNA catabolic process"/>
    <property type="evidence" value="ECO:0007669"/>
    <property type="project" value="InterPro"/>
</dbReference>
<evidence type="ECO:0000313" key="13">
    <source>
        <dbReference type="EMBL" id="OOV86240.1"/>
    </source>
</evidence>
<evidence type="ECO:0000256" key="9">
    <source>
        <dbReference type="SAM" id="MobiDB-lite"/>
    </source>
</evidence>
<gene>
    <name evidence="7" type="primary">pcnB</name>
    <name evidence="13" type="ORF">BTA35_0214790</name>
</gene>
<evidence type="ECO:0000256" key="1">
    <source>
        <dbReference type="ARBA" id="ARBA00022664"/>
    </source>
</evidence>
<evidence type="ECO:0000256" key="5">
    <source>
        <dbReference type="ARBA" id="ARBA00022884"/>
    </source>
</evidence>
<evidence type="ECO:0000256" key="7">
    <source>
        <dbReference type="HAMAP-Rule" id="MF_00957"/>
    </source>
</evidence>
<dbReference type="EMBL" id="MTSD02000008">
    <property type="protein sequence ID" value="OOV86240.1"/>
    <property type="molecule type" value="Genomic_DNA"/>
</dbReference>
<dbReference type="Pfam" id="PF12627">
    <property type="entry name" value="PolyA_pol_RNAbd"/>
    <property type="match status" value="1"/>
</dbReference>
<feature type="domain" description="Poly A polymerase head" evidence="10">
    <location>
        <begin position="66"/>
        <end position="196"/>
    </location>
</feature>
<evidence type="ECO:0000259" key="11">
    <source>
        <dbReference type="Pfam" id="PF12626"/>
    </source>
</evidence>
<dbReference type="Proteomes" id="UP000190064">
    <property type="component" value="Unassembled WGS sequence"/>
</dbReference>
<organism evidence="13 14">
    <name type="scientific">Oceanospirillum linum</name>
    <dbReference type="NCBI Taxonomy" id="966"/>
    <lineage>
        <taxon>Bacteria</taxon>
        <taxon>Pseudomonadati</taxon>
        <taxon>Pseudomonadota</taxon>
        <taxon>Gammaproteobacteria</taxon>
        <taxon>Oceanospirillales</taxon>
        <taxon>Oceanospirillaceae</taxon>
        <taxon>Oceanospirillum</taxon>
    </lineage>
</organism>
<comment type="catalytic activity">
    <reaction evidence="7">
        <text>RNA(n) + ATP = RNA(n)-3'-adenine ribonucleotide + diphosphate</text>
        <dbReference type="Rhea" id="RHEA:11332"/>
        <dbReference type="Rhea" id="RHEA-COMP:14527"/>
        <dbReference type="Rhea" id="RHEA-COMP:17347"/>
        <dbReference type="ChEBI" id="CHEBI:30616"/>
        <dbReference type="ChEBI" id="CHEBI:33019"/>
        <dbReference type="ChEBI" id="CHEBI:140395"/>
        <dbReference type="ChEBI" id="CHEBI:173115"/>
        <dbReference type="EC" id="2.7.7.19"/>
    </reaction>
</comment>
<proteinExistence type="inferred from homology"/>
<comment type="function">
    <text evidence="7">Adds poly(A) tail to the 3' end of many RNAs, which usually targets these RNAs for decay. Plays a significant role in the global control of gene expression, through influencing the rate of transcript degradation, and in the general RNA quality control.</text>
</comment>
<accession>A0A1T1H930</accession>
<keyword evidence="5 7" id="KW-0694">RNA-binding</keyword>
<dbReference type="InterPro" id="IPR010206">
    <property type="entry name" value="PolA_pol_I"/>
</dbReference>
<evidence type="ECO:0000256" key="8">
    <source>
        <dbReference type="RuleBase" id="RU003953"/>
    </source>
</evidence>
<dbReference type="HAMAP" id="MF_00957">
    <property type="entry name" value="PolyA_pol"/>
    <property type="match status" value="1"/>
</dbReference>
<evidence type="ECO:0000256" key="3">
    <source>
        <dbReference type="ARBA" id="ARBA00022741"/>
    </source>
</evidence>
<dbReference type="GO" id="GO:0005524">
    <property type="term" value="F:ATP binding"/>
    <property type="evidence" value="ECO:0007669"/>
    <property type="project" value="UniProtKB-UniRule"/>
</dbReference>
<dbReference type="Pfam" id="PF12626">
    <property type="entry name" value="PolyA_pol_arg_C"/>
    <property type="match status" value="1"/>
</dbReference>
<feature type="active site" evidence="7">
    <location>
        <position position="165"/>
    </location>
</feature>
<protein>
    <recommendedName>
        <fullName evidence="7">Poly(A) polymerase I</fullName>
        <shortName evidence="7">PAP I</shortName>
        <ecNumber evidence="7">2.7.7.19</ecNumber>
    </recommendedName>
</protein>
<dbReference type="CDD" id="cd05398">
    <property type="entry name" value="NT_ClassII-CCAase"/>
    <property type="match status" value="1"/>
</dbReference>
<comment type="caution">
    <text evidence="13">The sequence shown here is derived from an EMBL/GenBank/DDBJ whole genome shotgun (WGS) entry which is preliminary data.</text>
</comment>
<dbReference type="InterPro" id="IPR032828">
    <property type="entry name" value="PolyA_RNA-bd"/>
</dbReference>
<dbReference type="InterPro" id="IPR052191">
    <property type="entry name" value="tRNA_ntf/polyA_polymerase_I"/>
</dbReference>